<dbReference type="Pfam" id="PF13561">
    <property type="entry name" value="adh_short_C2"/>
    <property type="match status" value="1"/>
</dbReference>
<organism evidence="4 5">
    <name type="scientific">Candidatus Uhrbacteria bacterium CG_4_9_14_3_um_filter_50_9</name>
    <dbReference type="NCBI Taxonomy" id="1975035"/>
    <lineage>
        <taxon>Bacteria</taxon>
        <taxon>Candidatus Uhriibacteriota</taxon>
    </lineage>
</organism>
<dbReference type="EMBL" id="PFWU01000009">
    <property type="protein sequence ID" value="PJA46153.1"/>
    <property type="molecule type" value="Genomic_DNA"/>
</dbReference>
<evidence type="ECO:0000313" key="5">
    <source>
        <dbReference type="Proteomes" id="UP000229385"/>
    </source>
</evidence>
<keyword evidence="2" id="KW-0560">Oxidoreductase</keyword>
<dbReference type="FunFam" id="3.40.50.720:FF:000084">
    <property type="entry name" value="Short-chain dehydrogenase reductase"/>
    <property type="match status" value="1"/>
</dbReference>
<reference evidence="5" key="1">
    <citation type="submission" date="2017-09" db="EMBL/GenBank/DDBJ databases">
        <title>Depth-based differentiation of microbial function through sediment-hosted aquifers and enrichment of novel symbionts in the deep terrestrial subsurface.</title>
        <authorList>
            <person name="Probst A.J."/>
            <person name="Ladd B."/>
            <person name="Jarett J.K."/>
            <person name="Geller-Mcgrath D.E."/>
            <person name="Sieber C.M.K."/>
            <person name="Emerson J.B."/>
            <person name="Anantharaman K."/>
            <person name="Thomas B.C."/>
            <person name="Malmstrom R."/>
            <person name="Stieglmeier M."/>
            <person name="Klingl A."/>
            <person name="Woyke T."/>
            <person name="Ryan C.M."/>
            <person name="Banfield J.F."/>
        </authorList>
    </citation>
    <scope>NUCLEOTIDE SEQUENCE [LARGE SCALE GENOMIC DNA]</scope>
</reference>
<dbReference type="Gene3D" id="3.40.50.720">
    <property type="entry name" value="NAD(P)-binding Rossmann-like Domain"/>
    <property type="match status" value="1"/>
</dbReference>
<dbReference type="InterPro" id="IPR002347">
    <property type="entry name" value="SDR_fam"/>
</dbReference>
<evidence type="ECO:0000259" key="3">
    <source>
        <dbReference type="SMART" id="SM00822"/>
    </source>
</evidence>
<dbReference type="NCBIfam" id="NF005559">
    <property type="entry name" value="PRK07231.1"/>
    <property type="match status" value="1"/>
</dbReference>
<dbReference type="PANTHER" id="PTHR42760:SF133">
    <property type="entry name" value="3-OXOACYL-[ACYL-CARRIER-PROTEIN] REDUCTASE"/>
    <property type="match status" value="1"/>
</dbReference>
<dbReference type="AlphaFoldDB" id="A0A2M7XE49"/>
<dbReference type="NCBIfam" id="NF009466">
    <property type="entry name" value="PRK12826.1-2"/>
    <property type="match status" value="1"/>
</dbReference>
<dbReference type="PROSITE" id="PS00061">
    <property type="entry name" value="ADH_SHORT"/>
    <property type="match status" value="1"/>
</dbReference>
<name>A0A2M7XE49_9BACT</name>
<protein>
    <submittedName>
        <fullName evidence="4">Short-chain dehydrogenase</fullName>
    </submittedName>
</protein>
<evidence type="ECO:0000256" key="1">
    <source>
        <dbReference type="ARBA" id="ARBA00006484"/>
    </source>
</evidence>
<dbReference type="PANTHER" id="PTHR42760">
    <property type="entry name" value="SHORT-CHAIN DEHYDROGENASES/REDUCTASES FAMILY MEMBER"/>
    <property type="match status" value="1"/>
</dbReference>
<dbReference type="GO" id="GO:0048038">
    <property type="term" value="F:quinone binding"/>
    <property type="evidence" value="ECO:0007669"/>
    <property type="project" value="TreeGrafter"/>
</dbReference>
<evidence type="ECO:0000256" key="2">
    <source>
        <dbReference type="ARBA" id="ARBA00023002"/>
    </source>
</evidence>
<gene>
    <name evidence="4" type="ORF">CO174_00740</name>
</gene>
<dbReference type="InterPro" id="IPR036291">
    <property type="entry name" value="NAD(P)-bd_dom_sf"/>
</dbReference>
<accession>A0A2M7XE49</accession>
<dbReference type="GO" id="GO:0006633">
    <property type="term" value="P:fatty acid biosynthetic process"/>
    <property type="evidence" value="ECO:0007669"/>
    <property type="project" value="TreeGrafter"/>
</dbReference>
<evidence type="ECO:0000313" key="4">
    <source>
        <dbReference type="EMBL" id="PJA46153.1"/>
    </source>
</evidence>
<dbReference type="PRINTS" id="PR00080">
    <property type="entry name" value="SDRFAMILY"/>
</dbReference>
<dbReference type="InterPro" id="IPR057326">
    <property type="entry name" value="KR_dom"/>
</dbReference>
<dbReference type="PRINTS" id="PR00081">
    <property type="entry name" value="GDHRDH"/>
</dbReference>
<dbReference type="CDD" id="cd05233">
    <property type="entry name" value="SDR_c"/>
    <property type="match status" value="1"/>
</dbReference>
<comment type="caution">
    <text evidence="4">The sequence shown here is derived from an EMBL/GenBank/DDBJ whole genome shotgun (WGS) entry which is preliminary data.</text>
</comment>
<feature type="domain" description="Ketoreductase" evidence="3">
    <location>
        <begin position="6"/>
        <end position="191"/>
    </location>
</feature>
<comment type="similarity">
    <text evidence="1">Belongs to the short-chain dehydrogenases/reductases (SDR) family.</text>
</comment>
<dbReference type="Proteomes" id="UP000229385">
    <property type="component" value="Unassembled WGS sequence"/>
</dbReference>
<dbReference type="SUPFAM" id="SSF51735">
    <property type="entry name" value="NAD(P)-binding Rossmann-fold domains"/>
    <property type="match status" value="1"/>
</dbReference>
<dbReference type="GO" id="GO:0016616">
    <property type="term" value="F:oxidoreductase activity, acting on the CH-OH group of donors, NAD or NADP as acceptor"/>
    <property type="evidence" value="ECO:0007669"/>
    <property type="project" value="TreeGrafter"/>
</dbReference>
<dbReference type="SMART" id="SM00822">
    <property type="entry name" value="PKS_KR"/>
    <property type="match status" value="1"/>
</dbReference>
<dbReference type="InterPro" id="IPR020904">
    <property type="entry name" value="Sc_DH/Rdtase_CS"/>
</dbReference>
<proteinExistence type="inferred from homology"/>
<sequence>MSFKNKVAIVTGAKQGIGLGIALAFAKEGCRVVVTDIDQKGAEKTAKRIEKLGVKAMAVACDVSKKEEVDLLMQQTIKRFGRIDILVNNAGIYPFVPFAKITEGDWDKLIDVNLKGTFLCSQAAAKQMKAGGKIVMISSIASLVGFEELVHYCASKGGVNGMVRAMALELAAKKINVNAVAPGAIETPGLSGGMAADAKKQMAVGIPWQRMGKPDDIANAVVFLASEKAEYITGQVLVVDGGWILR</sequence>